<sequence>KEKKQLISFLLSYKSSSYYIIKTTFDELK</sequence>
<name>A0A813ZS87_ADIRI</name>
<proteinExistence type="predicted"/>
<dbReference type="Proteomes" id="UP000663852">
    <property type="component" value="Unassembled WGS sequence"/>
</dbReference>
<gene>
    <name evidence="1" type="ORF">EDS130_LOCUS9904</name>
</gene>
<protein>
    <submittedName>
        <fullName evidence="1">Uncharacterized protein</fullName>
    </submittedName>
</protein>
<organism evidence="1 2">
    <name type="scientific">Adineta ricciae</name>
    <name type="common">Rotifer</name>
    <dbReference type="NCBI Taxonomy" id="249248"/>
    <lineage>
        <taxon>Eukaryota</taxon>
        <taxon>Metazoa</taxon>
        <taxon>Spiralia</taxon>
        <taxon>Gnathifera</taxon>
        <taxon>Rotifera</taxon>
        <taxon>Eurotatoria</taxon>
        <taxon>Bdelloidea</taxon>
        <taxon>Adinetida</taxon>
        <taxon>Adinetidae</taxon>
        <taxon>Adineta</taxon>
    </lineage>
</organism>
<evidence type="ECO:0000313" key="1">
    <source>
        <dbReference type="EMBL" id="CAF0903715.1"/>
    </source>
</evidence>
<reference evidence="1" key="1">
    <citation type="submission" date="2021-02" db="EMBL/GenBank/DDBJ databases">
        <authorList>
            <person name="Nowell W R."/>
        </authorList>
    </citation>
    <scope>NUCLEOTIDE SEQUENCE</scope>
</reference>
<feature type="non-terminal residue" evidence="1">
    <location>
        <position position="1"/>
    </location>
</feature>
<evidence type="ECO:0000313" key="2">
    <source>
        <dbReference type="Proteomes" id="UP000663852"/>
    </source>
</evidence>
<comment type="caution">
    <text evidence="1">The sequence shown here is derived from an EMBL/GenBank/DDBJ whole genome shotgun (WGS) entry which is preliminary data.</text>
</comment>
<dbReference type="EMBL" id="CAJNOJ010000034">
    <property type="protein sequence ID" value="CAF0903715.1"/>
    <property type="molecule type" value="Genomic_DNA"/>
</dbReference>
<dbReference type="AlphaFoldDB" id="A0A813ZS87"/>
<accession>A0A813ZS87</accession>